<organism evidence="6 7">
    <name type="scientific">Actinomortierella ambigua</name>
    <dbReference type="NCBI Taxonomy" id="1343610"/>
    <lineage>
        <taxon>Eukaryota</taxon>
        <taxon>Fungi</taxon>
        <taxon>Fungi incertae sedis</taxon>
        <taxon>Mucoromycota</taxon>
        <taxon>Mortierellomycotina</taxon>
        <taxon>Mortierellomycetes</taxon>
        <taxon>Mortierellales</taxon>
        <taxon>Mortierellaceae</taxon>
        <taxon>Actinomortierella</taxon>
    </lineage>
</organism>
<sequence>MKRKNHQRYGESAHILTRPKLHAIIRKLVPEEKILFGKKVLDIQQDANGVRVSCGDNSDYSGDVLIGADGAYSSVRQAMYKKLHDEGRVPADDMSDPPFNTLCLVGVTEPLPAGSFEYIEGESRSEAMVYSGHPYVSMFFSNFDGSVSWMVLQHAGSFTTRSEERLRNSEWEPNDCEPMIEQVRDLPSPFGNTLGVYIDKTPREGISRVMLEEKLYRTWHHGRIALLGDACHKLFPSAGQGAMCAMLDAVVLANVLQACPTTSVEDIERCLGEYRDERFPHGEIAYNTSHRVGEFFKKTFWSDILRFIIGFLPRSILTHQLDKLSQFRPQASFLPFVPPTGIAMPLPQKTYDHLKTSVLAEL</sequence>
<keyword evidence="4" id="KW-0560">Oxidoreductase</keyword>
<dbReference type="Gene3D" id="3.50.50.60">
    <property type="entry name" value="FAD/NAD(P)-binding domain"/>
    <property type="match status" value="1"/>
</dbReference>
<dbReference type="PANTHER" id="PTHR47356:SF2">
    <property type="entry name" value="FAD-BINDING DOMAIN-CONTAINING PROTEIN-RELATED"/>
    <property type="match status" value="1"/>
</dbReference>
<evidence type="ECO:0000256" key="4">
    <source>
        <dbReference type="ARBA" id="ARBA00023002"/>
    </source>
</evidence>
<keyword evidence="7" id="KW-1185">Reference proteome</keyword>
<dbReference type="InterPro" id="IPR002938">
    <property type="entry name" value="FAD-bd"/>
</dbReference>
<feature type="domain" description="FAD-binding" evidence="5">
    <location>
        <begin position="33"/>
        <end position="283"/>
    </location>
</feature>
<comment type="caution">
    <text evidence="6">The sequence shown here is derived from an EMBL/GenBank/DDBJ whole genome shotgun (WGS) entry which is preliminary data.</text>
</comment>
<comment type="similarity">
    <text evidence="1">Belongs to the paxM FAD-dependent monooxygenase family.</text>
</comment>
<keyword evidence="2" id="KW-0285">Flavoprotein</keyword>
<evidence type="ECO:0000256" key="3">
    <source>
        <dbReference type="ARBA" id="ARBA00022827"/>
    </source>
</evidence>
<dbReference type="GO" id="GO:0071949">
    <property type="term" value="F:FAD binding"/>
    <property type="evidence" value="ECO:0007669"/>
    <property type="project" value="InterPro"/>
</dbReference>
<reference evidence="6" key="1">
    <citation type="journal article" date="2020" name="Fungal Divers.">
        <title>Resolving the Mortierellaceae phylogeny through synthesis of multi-gene phylogenetics and phylogenomics.</title>
        <authorList>
            <person name="Vandepol N."/>
            <person name="Liber J."/>
            <person name="Desiro A."/>
            <person name="Na H."/>
            <person name="Kennedy M."/>
            <person name="Barry K."/>
            <person name="Grigoriev I.V."/>
            <person name="Miller A.N."/>
            <person name="O'Donnell K."/>
            <person name="Stajich J.E."/>
            <person name="Bonito G."/>
        </authorList>
    </citation>
    <scope>NUCLEOTIDE SEQUENCE</scope>
    <source>
        <strain evidence="6">BC1065</strain>
    </source>
</reference>
<dbReference type="Proteomes" id="UP000807716">
    <property type="component" value="Unassembled WGS sequence"/>
</dbReference>
<dbReference type="OrthoDB" id="655030at2759"/>
<dbReference type="PRINTS" id="PR00420">
    <property type="entry name" value="RNGMNOXGNASE"/>
</dbReference>
<name>A0A9P6QAR5_9FUNG</name>
<dbReference type="InterPro" id="IPR050562">
    <property type="entry name" value="FAD_mOase_fung"/>
</dbReference>
<dbReference type="InterPro" id="IPR036188">
    <property type="entry name" value="FAD/NAD-bd_sf"/>
</dbReference>
<dbReference type="EMBL" id="JAAAJB010000194">
    <property type="protein sequence ID" value="KAG0262213.1"/>
    <property type="molecule type" value="Genomic_DNA"/>
</dbReference>
<evidence type="ECO:0000256" key="2">
    <source>
        <dbReference type="ARBA" id="ARBA00022630"/>
    </source>
</evidence>
<accession>A0A9P6QAR5</accession>
<evidence type="ECO:0000313" key="7">
    <source>
        <dbReference type="Proteomes" id="UP000807716"/>
    </source>
</evidence>
<dbReference type="SUPFAM" id="SSF51905">
    <property type="entry name" value="FAD/NAD(P)-binding domain"/>
    <property type="match status" value="1"/>
</dbReference>
<dbReference type="PANTHER" id="PTHR47356">
    <property type="entry name" value="FAD-DEPENDENT MONOOXYGENASE ASQG-RELATED"/>
    <property type="match status" value="1"/>
</dbReference>
<evidence type="ECO:0000256" key="1">
    <source>
        <dbReference type="ARBA" id="ARBA00007992"/>
    </source>
</evidence>
<evidence type="ECO:0000259" key="5">
    <source>
        <dbReference type="Pfam" id="PF01494"/>
    </source>
</evidence>
<evidence type="ECO:0000313" key="6">
    <source>
        <dbReference type="EMBL" id="KAG0262213.1"/>
    </source>
</evidence>
<dbReference type="AlphaFoldDB" id="A0A9P6QAR5"/>
<protein>
    <recommendedName>
        <fullName evidence="5">FAD-binding domain-containing protein</fullName>
    </recommendedName>
</protein>
<gene>
    <name evidence="6" type="ORF">DFQ27_002497</name>
</gene>
<dbReference type="GO" id="GO:0004497">
    <property type="term" value="F:monooxygenase activity"/>
    <property type="evidence" value="ECO:0007669"/>
    <property type="project" value="InterPro"/>
</dbReference>
<keyword evidence="3" id="KW-0274">FAD</keyword>
<dbReference type="Pfam" id="PF01494">
    <property type="entry name" value="FAD_binding_3"/>
    <property type="match status" value="1"/>
</dbReference>
<proteinExistence type="inferred from homology"/>